<keyword evidence="4" id="KW-1185">Reference proteome</keyword>
<comment type="function">
    <text evidence="2">Hydrolyzes RNA 2',3'-cyclic phosphodiester to an RNA 2'-phosphomonoester.</text>
</comment>
<feature type="short sequence motif" description="HXTX 2" evidence="2">
    <location>
        <begin position="116"/>
        <end position="119"/>
    </location>
</feature>
<dbReference type="PANTHER" id="PTHR35561:SF1">
    <property type="entry name" value="RNA 2',3'-CYCLIC PHOSPHODIESTERASE"/>
    <property type="match status" value="1"/>
</dbReference>
<comment type="catalytic activity">
    <reaction evidence="2">
        <text>a 3'-end 2',3'-cyclophospho-ribonucleotide-RNA + H2O = a 3'-end 2'-phospho-ribonucleotide-RNA + H(+)</text>
        <dbReference type="Rhea" id="RHEA:11828"/>
        <dbReference type="Rhea" id="RHEA-COMP:10464"/>
        <dbReference type="Rhea" id="RHEA-COMP:17353"/>
        <dbReference type="ChEBI" id="CHEBI:15377"/>
        <dbReference type="ChEBI" id="CHEBI:15378"/>
        <dbReference type="ChEBI" id="CHEBI:83064"/>
        <dbReference type="ChEBI" id="CHEBI:173113"/>
        <dbReference type="EC" id="3.1.4.58"/>
    </reaction>
</comment>
<feature type="short sequence motif" description="HXTX 1" evidence="2">
    <location>
        <begin position="36"/>
        <end position="39"/>
    </location>
</feature>
<dbReference type="RefSeq" id="WP_201350057.1">
    <property type="nucleotide sequence ID" value="NZ_AP014546.1"/>
</dbReference>
<evidence type="ECO:0000256" key="2">
    <source>
        <dbReference type="HAMAP-Rule" id="MF_01940"/>
    </source>
</evidence>
<dbReference type="Pfam" id="PF13563">
    <property type="entry name" value="2_5_RNA_ligase2"/>
    <property type="match status" value="1"/>
</dbReference>
<dbReference type="EC" id="3.1.4.58" evidence="2"/>
<sequence>MRLFIAIDIPDTVQQKISQLYCNFHGIQWTPPERLHITLAFLGKVKKRKLPALDQQLEKITFTPFTLHCDRFGSFCSGDIWLGVTPEAPVVQLHQKITDVLHEINMGFKGRPFKPHITLAYTQKNDEHLVLNLLESRRMFDTLSFTVDHFNLKSSWSKPAGSLHRIEAIYNAKTQQLKRI</sequence>
<dbReference type="InterPro" id="IPR004175">
    <property type="entry name" value="RNA_CPDase"/>
</dbReference>
<evidence type="ECO:0000256" key="1">
    <source>
        <dbReference type="ARBA" id="ARBA00022801"/>
    </source>
</evidence>
<protein>
    <recommendedName>
        <fullName evidence="2">RNA 2',3'-cyclic phosphodiesterase</fullName>
        <shortName evidence="2">RNA 2',3'-CPDase</shortName>
        <ecNumber evidence="2">3.1.4.58</ecNumber>
    </recommendedName>
</protein>
<name>A0A7R6PFY6_9GAMM</name>
<dbReference type="GO" id="GO:0004113">
    <property type="term" value="F:2',3'-cyclic-nucleotide 3'-phosphodiesterase activity"/>
    <property type="evidence" value="ECO:0007669"/>
    <property type="project" value="InterPro"/>
</dbReference>
<dbReference type="Gene3D" id="3.90.1140.10">
    <property type="entry name" value="Cyclic phosphodiesterase"/>
    <property type="match status" value="1"/>
</dbReference>
<dbReference type="InterPro" id="IPR009097">
    <property type="entry name" value="Cyclic_Pdiesterase"/>
</dbReference>
<organism evidence="3 4">
    <name type="scientific">Neptunomonas japonica JAMM 1380</name>
    <dbReference type="NCBI Taxonomy" id="1441457"/>
    <lineage>
        <taxon>Bacteria</taxon>
        <taxon>Pseudomonadati</taxon>
        <taxon>Pseudomonadota</taxon>
        <taxon>Gammaproteobacteria</taxon>
        <taxon>Oceanospirillales</taxon>
        <taxon>Oceanospirillaceae</taxon>
        <taxon>Neptunomonas</taxon>
    </lineage>
</organism>
<dbReference type="Proteomes" id="UP000595332">
    <property type="component" value="Chromosome"/>
</dbReference>
<keyword evidence="3" id="KW-0436">Ligase</keyword>
<reference evidence="3 4" key="1">
    <citation type="journal article" date="2008" name="Int. J. Syst. Evol. Microbiol.">
        <title>Neptunomonas japonica sp. nov., an Osedax japonicus symbiont-like bacterium isolated from sediment adjacent to sperm whale carcasses off Kagoshima, Japan.</title>
        <authorList>
            <person name="Miyazaki M."/>
            <person name="Nogi Y."/>
            <person name="Fujiwara Y."/>
            <person name="Kawato M."/>
            <person name="Kubokawa K."/>
            <person name="Horikoshi K."/>
        </authorList>
    </citation>
    <scope>NUCLEOTIDE SEQUENCE [LARGE SCALE GENOMIC DNA]</scope>
    <source>
        <strain evidence="3 4">JAMM 1380</strain>
    </source>
</reference>
<accession>A0A7R6PFY6</accession>
<dbReference type="NCBIfam" id="TIGR02258">
    <property type="entry name" value="2_5_ligase"/>
    <property type="match status" value="1"/>
</dbReference>
<gene>
    <name evidence="3" type="ORF">NEJAP_1485</name>
</gene>
<feature type="active site" description="Proton donor" evidence="2">
    <location>
        <position position="36"/>
    </location>
</feature>
<feature type="active site" description="Proton acceptor" evidence="2">
    <location>
        <position position="116"/>
    </location>
</feature>
<evidence type="ECO:0000313" key="3">
    <source>
        <dbReference type="EMBL" id="BBB29437.1"/>
    </source>
</evidence>
<comment type="similarity">
    <text evidence="2">Belongs to the 2H phosphoesterase superfamily. ThpR family.</text>
</comment>
<dbReference type="GO" id="GO:0016874">
    <property type="term" value="F:ligase activity"/>
    <property type="evidence" value="ECO:0007669"/>
    <property type="project" value="UniProtKB-KW"/>
</dbReference>
<keyword evidence="1 2" id="KW-0378">Hydrolase</keyword>
<dbReference type="HAMAP" id="MF_01940">
    <property type="entry name" value="RNA_CPDase"/>
    <property type="match status" value="1"/>
</dbReference>
<dbReference type="GO" id="GO:0008664">
    <property type="term" value="F:RNA 2',3'-cyclic 3'-phosphodiesterase activity"/>
    <property type="evidence" value="ECO:0007669"/>
    <property type="project" value="UniProtKB-EC"/>
</dbReference>
<evidence type="ECO:0000313" key="4">
    <source>
        <dbReference type="Proteomes" id="UP000595332"/>
    </source>
</evidence>
<dbReference type="AlphaFoldDB" id="A0A7R6PFY6"/>
<dbReference type="SUPFAM" id="SSF55144">
    <property type="entry name" value="LigT-like"/>
    <property type="match status" value="1"/>
</dbReference>
<proteinExistence type="inferred from homology"/>
<dbReference type="KEGG" id="njp:NEJAP_1485"/>
<dbReference type="PANTHER" id="PTHR35561">
    <property type="entry name" value="RNA 2',3'-CYCLIC PHOSPHODIESTERASE"/>
    <property type="match status" value="1"/>
</dbReference>
<dbReference type="EMBL" id="AP014546">
    <property type="protein sequence ID" value="BBB29437.1"/>
    <property type="molecule type" value="Genomic_DNA"/>
</dbReference>